<evidence type="ECO:0000256" key="3">
    <source>
        <dbReference type="ARBA" id="ARBA00022801"/>
    </source>
</evidence>
<dbReference type="GO" id="GO:0016787">
    <property type="term" value="F:hydrolase activity"/>
    <property type="evidence" value="ECO:0007669"/>
    <property type="project" value="UniProtKB-KW"/>
</dbReference>
<sequence length="325" mass="33971">MSMSRRTLMAGGVLAGPVLASAPGLAGAASAAGAPAADLSGVYRYGLGEATVTALHEGGVKRPLDASFVRNAPLPEVQGALAQAFLPTDTLPITFTPLLLTLGGKRVLVDAGFADQGPPGTGGTLRGLALAGVDPGSVDAVVISHFHPDHILGLKRKDGTPTFPNAQVLVPEPEWRFWTEDGRVANPPEALKANVGAVQKTFGSGLKVERYAWDKEVLPGLTALGTPGHTPGHTSFRLESGGRRLIIASDITNHPALFVRHPDWSALFDMDADQARATRHKTLAMLADERVPVAFYHAPFPAAGHIAKAGGTYEFVPLQWGLGLG</sequence>
<evidence type="ECO:0000259" key="6">
    <source>
        <dbReference type="SMART" id="SM00849"/>
    </source>
</evidence>
<dbReference type="Pfam" id="PF00753">
    <property type="entry name" value="Lactamase_B"/>
    <property type="match status" value="1"/>
</dbReference>
<feature type="chain" id="PRO_5021312850" evidence="5">
    <location>
        <begin position="29"/>
        <end position="325"/>
    </location>
</feature>
<gene>
    <name evidence="7" type="ORF">EU555_30145</name>
</gene>
<dbReference type="Gene3D" id="3.60.15.10">
    <property type="entry name" value="Ribonuclease Z/Hydroxyacylglutathione hydrolase-like"/>
    <property type="match status" value="1"/>
</dbReference>
<organism evidence="7 8">
    <name type="scientific">Methylobacterium nonmethylotrophicum</name>
    <dbReference type="NCBI Taxonomy" id="1141884"/>
    <lineage>
        <taxon>Bacteria</taxon>
        <taxon>Pseudomonadati</taxon>
        <taxon>Pseudomonadota</taxon>
        <taxon>Alphaproteobacteria</taxon>
        <taxon>Hyphomicrobiales</taxon>
        <taxon>Methylobacteriaceae</taxon>
        <taxon>Methylobacterium</taxon>
    </lineage>
</organism>
<proteinExistence type="inferred from homology"/>
<dbReference type="Proteomes" id="UP000297535">
    <property type="component" value="Unassembled WGS sequence"/>
</dbReference>
<evidence type="ECO:0000256" key="1">
    <source>
        <dbReference type="ARBA" id="ARBA00007749"/>
    </source>
</evidence>
<accession>A0A4Z0NH27</accession>
<dbReference type="InterPro" id="IPR001279">
    <property type="entry name" value="Metallo-B-lactamas"/>
</dbReference>
<reference evidence="7 8" key="1">
    <citation type="submission" date="2019-04" db="EMBL/GenBank/DDBJ databases">
        <authorList>
            <person name="Feng G."/>
            <person name="Zhu H."/>
        </authorList>
    </citation>
    <scope>NUCLEOTIDE SEQUENCE [LARGE SCALE GENOMIC DNA]</scope>
    <source>
        <strain evidence="7 8">6HR-1</strain>
    </source>
</reference>
<evidence type="ECO:0000313" key="8">
    <source>
        <dbReference type="Proteomes" id="UP000297535"/>
    </source>
</evidence>
<keyword evidence="4" id="KW-0862">Zinc</keyword>
<dbReference type="AlphaFoldDB" id="A0A4Z0NH27"/>
<evidence type="ECO:0000256" key="5">
    <source>
        <dbReference type="SAM" id="SignalP"/>
    </source>
</evidence>
<feature type="signal peptide" evidence="5">
    <location>
        <begin position="1"/>
        <end position="28"/>
    </location>
</feature>
<dbReference type="PANTHER" id="PTHR42978:SF6">
    <property type="entry name" value="QUORUM-QUENCHING LACTONASE YTNP-RELATED"/>
    <property type="match status" value="1"/>
</dbReference>
<keyword evidence="5" id="KW-0732">Signal</keyword>
<dbReference type="PANTHER" id="PTHR42978">
    <property type="entry name" value="QUORUM-QUENCHING LACTONASE YTNP-RELATED-RELATED"/>
    <property type="match status" value="1"/>
</dbReference>
<dbReference type="InterPro" id="IPR051013">
    <property type="entry name" value="MBL_superfamily_lactonases"/>
</dbReference>
<evidence type="ECO:0000256" key="2">
    <source>
        <dbReference type="ARBA" id="ARBA00022723"/>
    </source>
</evidence>
<evidence type="ECO:0000313" key="7">
    <source>
        <dbReference type="EMBL" id="TGD94976.1"/>
    </source>
</evidence>
<dbReference type="CDD" id="cd07720">
    <property type="entry name" value="OPHC2-like_MBL-fold"/>
    <property type="match status" value="1"/>
</dbReference>
<dbReference type="EMBL" id="SRLB01000035">
    <property type="protein sequence ID" value="TGD94976.1"/>
    <property type="molecule type" value="Genomic_DNA"/>
</dbReference>
<protein>
    <submittedName>
        <fullName evidence="7">MBL fold metallo-hydrolase</fullName>
    </submittedName>
</protein>
<dbReference type="SUPFAM" id="SSF56281">
    <property type="entry name" value="Metallo-hydrolase/oxidoreductase"/>
    <property type="match status" value="1"/>
</dbReference>
<dbReference type="SMART" id="SM00849">
    <property type="entry name" value="Lactamase_B"/>
    <property type="match status" value="1"/>
</dbReference>
<name>A0A4Z0NH27_9HYPH</name>
<keyword evidence="8" id="KW-1185">Reference proteome</keyword>
<comment type="similarity">
    <text evidence="1">Belongs to the metallo-beta-lactamase superfamily.</text>
</comment>
<dbReference type="InterPro" id="IPR006311">
    <property type="entry name" value="TAT_signal"/>
</dbReference>
<feature type="domain" description="Metallo-beta-lactamase" evidence="6">
    <location>
        <begin position="93"/>
        <end position="297"/>
    </location>
</feature>
<dbReference type="GO" id="GO:0046872">
    <property type="term" value="F:metal ion binding"/>
    <property type="evidence" value="ECO:0007669"/>
    <property type="project" value="UniProtKB-KW"/>
</dbReference>
<dbReference type="PROSITE" id="PS51318">
    <property type="entry name" value="TAT"/>
    <property type="match status" value="1"/>
</dbReference>
<comment type="caution">
    <text evidence="7">The sequence shown here is derived from an EMBL/GenBank/DDBJ whole genome shotgun (WGS) entry which is preliminary data.</text>
</comment>
<dbReference type="InterPro" id="IPR036866">
    <property type="entry name" value="RibonucZ/Hydroxyglut_hydro"/>
</dbReference>
<dbReference type="OrthoDB" id="9773738at2"/>
<keyword evidence="3 7" id="KW-0378">Hydrolase</keyword>
<evidence type="ECO:0000256" key="4">
    <source>
        <dbReference type="ARBA" id="ARBA00022833"/>
    </source>
</evidence>
<keyword evidence="2" id="KW-0479">Metal-binding</keyword>
<dbReference type="RefSeq" id="WP_135419030.1">
    <property type="nucleotide sequence ID" value="NZ_SRLB01000035.1"/>
</dbReference>